<proteinExistence type="predicted"/>
<dbReference type="RefSeq" id="WP_219877700.1">
    <property type="nucleotide sequence ID" value="NZ_JAHYXK010000009.1"/>
</dbReference>
<dbReference type="Proteomes" id="UP000813018">
    <property type="component" value="Unassembled WGS sequence"/>
</dbReference>
<name>A0ABS7CVJ1_9BACT</name>
<reference evidence="2 3" key="1">
    <citation type="journal article" date="2016" name="Int. J. Syst. Evol. Microbiol.">
        <title>Pontibacter aydingkolensis sp. nov., isolated from soil of a salt lake.</title>
        <authorList>
            <person name="Osman G."/>
            <person name="Zhang T."/>
            <person name="Lou K."/>
            <person name="Gao Y."/>
            <person name="Chang W."/>
            <person name="Lin Q."/>
            <person name="Yang H.M."/>
            <person name="Huo X.D."/>
            <person name="Wang N."/>
        </authorList>
    </citation>
    <scope>NUCLEOTIDE SEQUENCE [LARGE SCALE GENOMIC DNA]</scope>
    <source>
        <strain evidence="2 3">KACC 19255</strain>
    </source>
</reference>
<evidence type="ECO:0000256" key="1">
    <source>
        <dbReference type="SAM" id="Phobius"/>
    </source>
</evidence>
<dbReference type="PROSITE" id="PS51257">
    <property type="entry name" value="PROKAR_LIPOPROTEIN"/>
    <property type="match status" value="1"/>
</dbReference>
<organism evidence="2 3">
    <name type="scientific">Pontibacter aydingkolensis</name>
    <dbReference type="NCBI Taxonomy" id="1911536"/>
    <lineage>
        <taxon>Bacteria</taxon>
        <taxon>Pseudomonadati</taxon>
        <taxon>Bacteroidota</taxon>
        <taxon>Cytophagia</taxon>
        <taxon>Cytophagales</taxon>
        <taxon>Hymenobacteraceae</taxon>
        <taxon>Pontibacter</taxon>
    </lineage>
</organism>
<gene>
    <name evidence="2" type="ORF">K0O23_12150</name>
</gene>
<keyword evidence="1" id="KW-0812">Transmembrane</keyword>
<evidence type="ECO:0000313" key="2">
    <source>
        <dbReference type="EMBL" id="MBW7467820.1"/>
    </source>
</evidence>
<dbReference type="EMBL" id="JAHYXK010000009">
    <property type="protein sequence ID" value="MBW7467820.1"/>
    <property type="molecule type" value="Genomic_DNA"/>
</dbReference>
<feature type="transmembrane region" description="Helical" evidence="1">
    <location>
        <begin position="33"/>
        <end position="53"/>
    </location>
</feature>
<evidence type="ECO:0008006" key="4">
    <source>
        <dbReference type="Google" id="ProtNLM"/>
    </source>
</evidence>
<sequence>MKNINTPWLLNLLFVLFTFTLSGCDFVGDVLEFGFWTAIIIIAVIVLIIYFIARLFRK</sequence>
<protein>
    <recommendedName>
        <fullName evidence="4">Phosphatidate cytidylyltransferase</fullName>
    </recommendedName>
</protein>
<keyword evidence="1" id="KW-0472">Membrane</keyword>
<accession>A0ABS7CVJ1</accession>
<keyword evidence="3" id="KW-1185">Reference proteome</keyword>
<evidence type="ECO:0000313" key="3">
    <source>
        <dbReference type="Proteomes" id="UP000813018"/>
    </source>
</evidence>
<comment type="caution">
    <text evidence="2">The sequence shown here is derived from an EMBL/GenBank/DDBJ whole genome shotgun (WGS) entry which is preliminary data.</text>
</comment>
<keyword evidence="1" id="KW-1133">Transmembrane helix</keyword>